<dbReference type="InterPro" id="IPR002962">
    <property type="entry name" value="Peropsin"/>
</dbReference>
<evidence type="ECO:0000256" key="9">
    <source>
        <dbReference type="ARBA" id="ARBA00023224"/>
    </source>
</evidence>
<comment type="subcellular location">
    <subcellularLocation>
        <location evidence="1">Membrane</location>
        <topology evidence="1">Multi-pass membrane protein</topology>
    </subcellularLocation>
</comment>
<dbReference type="Proteomes" id="UP000594220">
    <property type="component" value="Unplaced"/>
</dbReference>
<dbReference type="InterPro" id="IPR017452">
    <property type="entry name" value="GPCR_Rhodpsn_7TM"/>
</dbReference>
<dbReference type="PRINTS" id="PR01244">
    <property type="entry name" value="PEROPSIN"/>
</dbReference>
<keyword evidence="8" id="KW-0325">Glycoprotein</keyword>
<accession>A0A7M4FU85</accession>
<evidence type="ECO:0000313" key="12">
    <source>
        <dbReference type="Proteomes" id="UP000594220"/>
    </source>
</evidence>
<protein>
    <recommendedName>
        <fullName evidence="10">G-protein coupled receptors family 1 profile domain-containing protein</fullName>
    </recommendedName>
</protein>
<dbReference type="PROSITE" id="PS50262">
    <property type="entry name" value="G_PROTEIN_RECEP_F1_2"/>
    <property type="match status" value="1"/>
</dbReference>
<dbReference type="PANTHER" id="PTHR24240">
    <property type="entry name" value="OPSIN"/>
    <property type="match status" value="1"/>
</dbReference>
<keyword evidence="7" id="KW-0675">Receptor</keyword>
<evidence type="ECO:0000256" key="2">
    <source>
        <dbReference type="ARBA" id="ARBA00022692"/>
    </source>
</evidence>
<proteinExistence type="predicted"/>
<dbReference type="GeneTree" id="ENSGT00960000191868"/>
<dbReference type="GO" id="GO:0004930">
    <property type="term" value="F:G protein-coupled receptor activity"/>
    <property type="evidence" value="ECO:0007669"/>
    <property type="project" value="UniProtKB-KW"/>
</dbReference>
<evidence type="ECO:0000256" key="6">
    <source>
        <dbReference type="ARBA" id="ARBA00023157"/>
    </source>
</evidence>
<dbReference type="Pfam" id="PF00001">
    <property type="entry name" value="7tm_1"/>
    <property type="match status" value="1"/>
</dbReference>
<reference evidence="11" key="2">
    <citation type="submission" date="2025-09" db="UniProtKB">
        <authorList>
            <consortium name="Ensembl"/>
        </authorList>
    </citation>
    <scope>IDENTIFICATION</scope>
</reference>
<dbReference type="AlphaFoldDB" id="A0A7M4FU85"/>
<name>A0A7M4FU85_CROPO</name>
<evidence type="ECO:0000256" key="4">
    <source>
        <dbReference type="ARBA" id="ARBA00023040"/>
    </source>
</evidence>
<evidence type="ECO:0000313" key="11">
    <source>
        <dbReference type="Ensembl" id="ENSCPRP00005007910.1"/>
    </source>
</evidence>
<sequence>MFLAHILSNIVVLSIFVKYKELRTATNAIIINLAFTDIGVSGIGYPMSAASDLHGSWKFGNTGCQVFENLVIKPEIKKC</sequence>
<evidence type="ECO:0000256" key="1">
    <source>
        <dbReference type="ARBA" id="ARBA00004141"/>
    </source>
</evidence>
<keyword evidence="4" id="KW-0297">G-protein coupled receptor</keyword>
<evidence type="ECO:0000256" key="5">
    <source>
        <dbReference type="ARBA" id="ARBA00023136"/>
    </source>
</evidence>
<evidence type="ECO:0000256" key="3">
    <source>
        <dbReference type="ARBA" id="ARBA00022989"/>
    </source>
</evidence>
<keyword evidence="9" id="KW-0807">Transducer</keyword>
<feature type="domain" description="G-protein coupled receptors family 1 profile" evidence="10">
    <location>
        <begin position="8"/>
        <end position="67"/>
    </location>
</feature>
<evidence type="ECO:0000256" key="7">
    <source>
        <dbReference type="ARBA" id="ARBA00023170"/>
    </source>
</evidence>
<dbReference type="Gene3D" id="1.20.1070.10">
    <property type="entry name" value="Rhodopsin 7-helix transmembrane proteins"/>
    <property type="match status" value="1"/>
</dbReference>
<keyword evidence="2" id="KW-0812">Transmembrane</keyword>
<keyword evidence="5" id="KW-0472">Membrane</keyword>
<dbReference type="InterPro" id="IPR000276">
    <property type="entry name" value="GPCR_Rhodpsn"/>
</dbReference>
<dbReference type="GO" id="GO:0016020">
    <property type="term" value="C:membrane"/>
    <property type="evidence" value="ECO:0007669"/>
    <property type="project" value="UniProtKB-SubCell"/>
</dbReference>
<keyword evidence="6" id="KW-1015">Disulfide bond</keyword>
<dbReference type="InterPro" id="IPR050125">
    <property type="entry name" value="GPCR_opsins"/>
</dbReference>
<keyword evidence="12" id="KW-1185">Reference proteome</keyword>
<organism evidence="11 12">
    <name type="scientific">Crocodylus porosus</name>
    <name type="common">Saltwater crocodile</name>
    <name type="synonym">Estuarine crocodile</name>
    <dbReference type="NCBI Taxonomy" id="8502"/>
    <lineage>
        <taxon>Eukaryota</taxon>
        <taxon>Metazoa</taxon>
        <taxon>Chordata</taxon>
        <taxon>Craniata</taxon>
        <taxon>Vertebrata</taxon>
        <taxon>Euteleostomi</taxon>
        <taxon>Archelosauria</taxon>
        <taxon>Archosauria</taxon>
        <taxon>Crocodylia</taxon>
        <taxon>Longirostres</taxon>
        <taxon>Crocodylidae</taxon>
        <taxon>Crocodylus</taxon>
    </lineage>
</organism>
<dbReference type="SUPFAM" id="SSF81321">
    <property type="entry name" value="Family A G protein-coupled receptor-like"/>
    <property type="match status" value="1"/>
</dbReference>
<dbReference type="OMA" id="CQVFKIF"/>
<dbReference type="Ensembl" id="ENSCPRT00005009294.1">
    <property type="protein sequence ID" value="ENSCPRP00005007910.1"/>
    <property type="gene ID" value="ENSCPRG00005005622.1"/>
</dbReference>
<evidence type="ECO:0000259" key="10">
    <source>
        <dbReference type="PROSITE" id="PS50262"/>
    </source>
</evidence>
<reference evidence="11" key="1">
    <citation type="submission" date="2025-08" db="UniProtKB">
        <authorList>
            <consortium name="Ensembl"/>
        </authorList>
    </citation>
    <scope>IDENTIFICATION</scope>
</reference>
<evidence type="ECO:0000256" key="8">
    <source>
        <dbReference type="ARBA" id="ARBA00023180"/>
    </source>
</evidence>
<dbReference type="GO" id="GO:0007601">
    <property type="term" value="P:visual perception"/>
    <property type="evidence" value="ECO:0007669"/>
    <property type="project" value="InterPro"/>
</dbReference>
<keyword evidence="3" id="KW-1133">Transmembrane helix</keyword>